<keyword evidence="1" id="KW-0812">Transmembrane</keyword>
<accession>A0A8J3CCV2</accession>
<evidence type="ECO:0000256" key="2">
    <source>
        <dbReference type="SAM" id="SignalP"/>
    </source>
</evidence>
<protein>
    <submittedName>
        <fullName evidence="3">Uncharacterized protein</fullName>
    </submittedName>
</protein>
<keyword evidence="1" id="KW-1133">Transmembrane helix</keyword>
<evidence type="ECO:0000313" key="4">
    <source>
        <dbReference type="Proteomes" id="UP000637578"/>
    </source>
</evidence>
<reference evidence="3" key="2">
    <citation type="submission" date="2020-09" db="EMBL/GenBank/DDBJ databases">
        <authorList>
            <person name="Sun Q."/>
            <person name="Zhou Y."/>
        </authorList>
    </citation>
    <scope>NUCLEOTIDE SEQUENCE</scope>
    <source>
        <strain evidence="3">CGMCC 4.5737</strain>
    </source>
</reference>
<keyword evidence="2" id="KW-0732">Signal</keyword>
<evidence type="ECO:0000313" key="3">
    <source>
        <dbReference type="EMBL" id="GGM60474.1"/>
    </source>
</evidence>
<feature type="transmembrane region" description="Helical" evidence="1">
    <location>
        <begin position="88"/>
        <end position="109"/>
    </location>
</feature>
<comment type="caution">
    <text evidence="3">The sequence shown here is derived from an EMBL/GenBank/DDBJ whole genome shotgun (WGS) entry which is preliminary data.</text>
</comment>
<keyword evidence="1" id="KW-0472">Membrane</keyword>
<proteinExistence type="predicted"/>
<evidence type="ECO:0000256" key="1">
    <source>
        <dbReference type="SAM" id="Phobius"/>
    </source>
</evidence>
<dbReference type="Proteomes" id="UP000637578">
    <property type="component" value="Unassembled WGS sequence"/>
</dbReference>
<organism evidence="3 4">
    <name type="scientific">Longimycelium tulufanense</name>
    <dbReference type="NCBI Taxonomy" id="907463"/>
    <lineage>
        <taxon>Bacteria</taxon>
        <taxon>Bacillati</taxon>
        <taxon>Actinomycetota</taxon>
        <taxon>Actinomycetes</taxon>
        <taxon>Pseudonocardiales</taxon>
        <taxon>Pseudonocardiaceae</taxon>
        <taxon>Longimycelium</taxon>
    </lineage>
</organism>
<name>A0A8J3CCV2_9PSEU</name>
<gene>
    <name evidence="3" type="ORF">GCM10012275_34500</name>
</gene>
<dbReference type="AlphaFoldDB" id="A0A8J3CCV2"/>
<sequence>MVFAAIAGFALLHAPSCADGMSVATPHPAKPTTTSQSEHAGTAPMVVAVPVVPCPGQAVQAHTAGCMTGQLTEAALGAGGRASDRGDLGGVLTACLVFVMFVLVAVVGLRSALARGITVLTAARVAASRMAFRRPVSLAELCVMRT</sequence>
<feature type="chain" id="PRO_5038929589" evidence="2">
    <location>
        <begin position="19"/>
        <end position="146"/>
    </location>
</feature>
<keyword evidence="4" id="KW-1185">Reference proteome</keyword>
<feature type="signal peptide" evidence="2">
    <location>
        <begin position="1"/>
        <end position="18"/>
    </location>
</feature>
<dbReference type="EMBL" id="BMMK01000015">
    <property type="protein sequence ID" value="GGM60474.1"/>
    <property type="molecule type" value="Genomic_DNA"/>
</dbReference>
<reference evidence="3" key="1">
    <citation type="journal article" date="2014" name="Int. J. Syst. Evol. Microbiol.">
        <title>Complete genome sequence of Corynebacterium casei LMG S-19264T (=DSM 44701T), isolated from a smear-ripened cheese.</title>
        <authorList>
            <consortium name="US DOE Joint Genome Institute (JGI-PGF)"/>
            <person name="Walter F."/>
            <person name="Albersmeier A."/>
            <person name="Kalinowski J."/>
            <person name="Ruckert C."/>
        </authorList>
    </citation>
    <scope>NUCLEOTIDE SEQUENCE</scope>
    <source>
        <strain evidence="3">CGMCC 4.5737</strain>
    </source>
</reference>